<evidence type="ECO:0000313" key="2">
    <source>
        <dbReference type="EMBL" id="NLS08559.1"/>
    </source>
</evidence>
<keyword evidence="3" id="KW-1185">Reference proteome</keyword>
<evidence type="ECO:0000313" key="3">
    <source>
        <dbReference type="Proteomes" id="UP000523139"/>
    </source>
</evidence>
<gene>
    <name evidence="2" type="ORF">HGQ17_00755</name>
</gene>
<reference evidence="2 3" key="1">
    <citation type="submission" date="2020-04" db="EMBL/GenBank/DDBJ databases">
        <title>Nesterenkonia sp. nov., isolated from marine sediment.</title>
        <authorList>
            <person name="Zhang G."/>
        </authorList>
    </citation>
    <scope>NUCLEOTIDE SEQUENCE [LARGE SCALE GENOMIC DNA]</scope>
    <source>
        <strain evidence="2 3">MY13</strain>
    </source>
</reference>
<dbReference type="Proteomes" id="UP000523139">
    <property type="component" value="Unassembled WGS sequence"/>
</dbReference>
<name>A0A7X8YCH0_9MICC</name>
<feature type="transmembrane region" description="Helical" evidence="1">
    <location>
        <begin position="401"/>
        <end position="428"/>
    </location>
</feature>
<protein>
    <submittedName>
        <fullName evidence="2">Uncharacterized protein</fullName>
    </submittedName>
</protein>
<keyword evidence="1" id="KW-1133">Transmembrane helix</keyword>
<feature type="transmembrane region" description="Helical" evidence="1">
    <location>
        <begin position="212"/>
        <end position="235"/>
    </location>
</feature>
<accession>A0A7X8YCH0</accession>
<sequence length="541" mass="59332">MTLESFEDRADALRHQADALVAAANLQVGFAESRSVLERLAHPLTQALEKILRHSESLDERSYEQIEAQRTHLLALVQEGTSALGADPGAENIAQQSEFIKRWTDAEERIAKTLGSLCNKLRTEDTDLAVSQAAVHQQIQHRVEAVTGDSHESWNALRRAVGLGESRKLPAQHHAERLLKLLKLPRNEVPVRITTGESLRMYRGNQSGAGKAGAMGAGLVAVSIIIGLLTGWAVVATQEQPTTAFGRTLTGDQPLADLRIYGDPEQIPDYAVEPISQDAPDNRDPLTLEAVREHMARAAEAEERNRALMPDHLELTVALLPIEDYVDNVPPPGSDNRAEVDYFEIAEAYAQIRQDVAEEDPEIFDPSTGEVRLGQAILPVWLFDSGMYAVGMPMTGEIEALFWAVTITISTATLAVLVIIVALAQALIHRSTSAAARGKLGAIQDRLNQLALGLDLSRIDMVAVLGGDRGTSSQAAEADQRLYEAALVTAWRQVQVLDSAPRAQQRRPEWVSRVENLDRLVRMLSQRDTDVAQRALELVRS</sequence>
<comment type="caution">
    <text evidence="2">The sequence shown here is derived from an EMBL/GenBank/DDBJ whole genome shotgun (WGS) entry which is preliminary data.</text>
</comment>
<dbReference type="AlphaFoldDB" id="A0A7X8YCH0"/>
<keyword evidence="1" id="KW-0812">Transmembrane</keyword>
<evidence type="ECO:0000256" key="1">
    <source>
        <dbReference type="SAM" id="Phobius"/>
    </source>
</evidence>
<keyword evidence="1" id="KW-0472">Membrane</keyword>
<proteinExistence type="predicted"/>
<dbReference type="RefSeq" id="WP_168886058.1">
    <property type="nucleotide sequence ID" value="NZ_JABAHY010000001.1"/>
</dbReference>
<dbReference type="EMBL" id="JABAHY010000001">
    <property type="protein sequence ID" value="NLS08559.1"/>
    <property type="molecule type" value="Genomic_DNA"/>
</dbReference>
<organism evidence="2 3">
    <name type="scientific">Nesterenkonia sedimenti</name>
    <dbReference type="NCBI Taxonomy" id="1463632"/>
    <lineage>
        <taxon>Bacteria</taxon>
        <taxon>Bacillati</taxon>
        <taxon>Actinomycetota</taxon>
        <taxon>Actinomycetes</taxon>
        <taxon>Micrococcales</taxon>
        <taxon>Micrococcaceae</taxon>
        <taxon>Nesterenkonia</taxon>
    </lineage>
</organism>